<dbReference type="Gene3D" id="2.60.40.10">
    <property type="entry name" value="Immunoglobulins"/>
    <property type="match status" value="1"/>
</dbReference>
<evidence type="ECO:0000313" key="5">
    <source>
        <dbReference type="EMBL" id="MDR6221063.1"/>
    </source>
</evidence>
<dbReference type="InterPro" id="IPR001434">
    <property type="entry name" value="OmcB-like_DUF11"/>
</dbReference>
<dbReference type="AlphaFoldDB" id="A0AAE3XI26"/>
<gene>
    <name evidence="5" type="ORF">J2Y00_004694</name>
</gene>
<dbReference type="EMBL" id="JAVDQK010000022">
    <property type="protein sequence ID" value="MDR6221063.1"/>
    <property type="molecule type" value="Genomic_DNA"/>
</dbReference>
<dbReference type="RefSeq" id="WP_309858493.1">
    <property type="nucleotide sequence ID" value="NZ_JAVDQJ010000020.1"/>
</dbReference>
<evidence type="ECO:0000256" key="2">
    <source>
        <dbReference type="SAM" id="SignalP"/>
    </source>
</evidence>
<dbReference type="SUPFAM" id="SSF63825">
    <property type="entry name" value="YWTD domain"/>
    <property type="match status" value="1"/>
</dbReference>
<dbReference type="Proteomes" id="UP001185331">
    <property type="component" value="Unassembled WGS sequence"/>
</dbReference>
<comment type="caution">
    <text evidence="5">The sequence shown here is derived from an EMBL/GenBank/DDBJ whole genome shotgun (WGS) entry which is preliminary data.</text>
</comment>
<dbReference type="Pfam" id="PF21959">
    <property type="entry name" value="DUF6923"/>
    <property type="match status" value="1"/>
</dbReference>
<dbReference type="PROSITE" id="PS51257">
    <property type="entry name" value="PROKAR_LIPOPROTEIN"/>
    <property type="match status" value="1"/>
</dbReference>
<dbReference type="InterPro" id="IPR051172">
    <property type="entry name" value="Chlamydia_OmcB"/>
</dbReference>
<dbReference type="Pfam" id="PF01345">
    <property type="entry name" value="DUF11"/>
    <property type="match status" value="2"/>
</dbReference>
<dbReference type="PANTHER" id="PTHR34819">
    <property type="entry name" value="LARGE CYSTEINE-RICH PERIPLASMIC PROTEIN OMCB"/>
    <property type="match status" value="1"/>
</dbReference>
<reference evidence="5" key="1">
    <citation type="submission" date="2023-07" db="EMBL/GenBank/DDBJ databases">
        <title>Sorghum-associated microbial communities from plants grown in Nebraska, USA.</title>
        <authorList>
            <person name="Schachtman D."/>
        </authorList>
    </citation>
    <scope>NUCLEOTIDE SEQUENCE</scope>
    <source>
        <strain evidence="5">BE330</strain>
    </source>
</reference>
<organism evidence="5 6">
    <name type="scientific">Deinococcus soli</name>
    <name type="common">ex Cha et al. 2016</name>
    <dbReference type="NCBI Taxonomy" id="1309411"/>
    <lineage>
        <taxon>Bacteria</taxon>
        <taxon>Thermotogati</taxon>
        <taxon>Deinococcota</taxon>
        <taxon>Deinococci</taxon>
        <taxon>Deinococcales</taxon>
        <taxon>Deinococcaceae</taxon>
        <taxon>Deinococcus</taxon>
    </lineage>
</organism>
<evidence type="ECO:0000256" key="1">
    <source>
        <dbReference type="SAM" id="MobiDB-lite"/>
    </source>
</evidence>
<dbReference type="InterPro" id="IPR054215">
    <property type="entry name" value="DUF6923"/>
</dbReference>
<feature type="compositionally biased region" description="Polar residues" evidence="1">
    <location>
        <begin position="552"/>
        <end position="561"/>
    </location>
</feature>
<dbReference type="InterPro" id="IPR047589">
    <property type="entry name" value="DUF11_rpt"/>
</dbReference>
<feature type="signal peptide" evidence="2">
    <location>
        <begin position="1"/>
        <end position="28"/>
    </location>
</feature>
<feature type="domain" description="DUF6923" evidence="4">
    <location>
        <begin position="68"/>
        <end position="282"/>
    </location>
</feature>
<dbReference type="PANTHER" id="PTHR34819:SF3">
    <property type="entry name" value="CELL SURFACE PROTEIN"/>
    <property type="match status" value="1"/>
</dbReference>
<feature type="domain" description="DUF11" evidence="3">
    <location>
        <begin position="451"/>
        <end position="575"/>
    </location>
</feature>
<evidence type="ECO:0000259" key="3">
    <source>
        <dbReference type="Pfam" id="PF01345"/>
    </source>
</evidence>
<feature type="region of interest" description="Disordered" evidence="1">
    <location>
        <begin position="552"/>
        <end position="571"/>
    </location>
</feature>
<dbReference type="NCBIfam" id="TIGR01451">
    <property type="entry name" value="B_ant_repeat"/>
    <property type="match status" value="1"/>
</dbReference>
<accession>A0AAE3XI26</accession>
<evidence type="ECO:0000259" key="4">
    <source>
        <dbReference type="Pfam" id="PF21959"/>
    </source>
</evidence>
<protein>
    <submittedName>
        <fullName evidence="5">Repeat protein (TIGR01451 family)</fullName>
    </submittedName>
</protein>
<feature type="domain" description="DUF11" evidence="3">
    <location>
        <begin position="585"/>
        <end position="715"/>
    </location>
</feature>
<sequence>MNISQRTRHWAQTLVSVLALVATGTAAAQGSTYACDARFYQIRQPTGASGSNLYLLDRRNLSGGGTAQWGAVTSAPLNALAYNKADGYFYATNVNPLGTGAPYRLYRLGTTGAVEVAPLGNIPSASTVAAGTVDASGKMYIKLLQSDSTIYTVQLPTTPGGVIGATGTLTLNSSVALADMAFDPVTSQLYGVYTANVPASDGATVGGVVYQINPTTGAVTRNGTALAVSGTNAIGTAFFDTSGTLYAYQNGGSFGTINLSTGAFTRLTAASAASQSDGASCVFPDERVSGSKVAGTVIARSPTVFDVPYTVTATNTGAIPDRNLQITEDLRRTFGATPTLSVIAAPTVTSGSATVNPSFDGVADTRLLSGVNTLAVGATVTVTFTVRVTYPTTASVPGVGSPVNNTVYVSSTSTGPNAGYTFPGGTPLPPVDLVATYTTPPASATIRNDVDLSITKAGPTTTVAGTTISYVLTLTNAGPGSAGGATFSDAAPTGLTGVSAVCQNAAGGVSGCVATVSGTNVITGTVGTFPSGGSVQVLITGTVPAAATGTLSNQATVSPPSGLTDPTPGNNTSATVTTTLTRTSDLAVDASAPAAVGSSGGLTYTVRVWNNGPSVTSAASVPVTLPAGFTVTGLTCTPTGTATCGTQSFTASSVNIITGTLTVDTTPANTTPDGTFVTYTLTGTAPVGGSLSLSAGVTAPGGVTDNDTSNNTSAAVTRVIDAVNDATVTLAAGAGGTVSVLGNDTVGGTTATTTNSTVTISNNGGITGLTVNASSQLVVPTTTPAGTYTVTYTLCDRTVTTACDAATAGVSVSAASPNLAVSVSGPANARPSTVASTNPPVAATDSFITYTLTVSATVASATGTTTVITTLPSGLSWSGSSAAGPGTWTCAASGQVITCTTTSTIAVGTNHTITLQNVKVAPGTAAGATFTTAVTVSNPAETPADAAAGNADSATTKLIYTTVTKEVRNVTLDNRDNGGVARFTATTTGLPGDVLEYCFDTQNRGGADLLKYTLRDTLSVLSVPVLSVTADPAYANNAIRWTRVTPGTPVVTTTGSYTAASGDDAGTLSSTLTVNLGTLLAGETVRTCIQTTIR</sequence>
<name>A0AAE3XI26_9DEIO</name>
<evidence type="ECO:0000313" key="6">
    <source>
        <dbReference type="Proteomes" id="UP001185331"/>
    </source>
</evidence>
<keyword evidence="2" id="KW-0732">Signal</keyword>
<dbReference type="InterPro" id="IPR013783">
    <property type="entry name" value="Ig-like_fold"/>
</dbReference>
<proteinExistence type="predicted"/>
<feature type="chain" id="PRO_5042032881" evidence="2">
    <location>
        <begin position="29"/>
        <end position="1094"/>
    </location>
</feature>